<accession>A0AAV9HS15</accession>
<dbReference type="AlphaFoldDB" id="A0AAV9HS15"/>
<reference evidence="3" key="2">
    <citation type="submission" date="2023-06" db="EMBL/GenBank/DDBJ databases">
        <authorList>
            <consortium name="Lawrence Berkeley National Laboratory"/>
            <person name="Mondo S.J."/>
            <person name="Hensen N."/>
            <person name="Bonometti L."/>
            <person name="Westerberg I."/>
            <person name="Brannstrom I.O."/>
            <person name="Guillou S."/>
            <person name="Cros-Aarteil S."/>
            <person name="Calhoun S."/>
            <person name="Haridas S."/>
            <person name="Kuo A."/>
            <person name="Pangilinan J."/>
            <person name="Riley R."/>
            <person name="Labutti K."/>
            <person name="Andreopoulos B."/>
            <person name="Lipzen A."/>
            <person name="Chen C."/>
            <person name="Yanf M."/>
            <person name="Daum C."/>
            <person name="Ng V."/>
            <person name="Clum A."/>
            <person name="Steindorff A."/>
            <person name="Ohm R."/>
            <person name="Martin F."/>
            <person name="Silar P."/>
            <person name="Natvig D."/>
            <person name="Lalanne C."/>
            <person name="Gautier V."/>
            <person name="Ament-Velasquez S.L."/>
            <person name="Kruys A."/>
            <person name="Hutchinson M.I."/>
            <person name="Powell A.J."/>
            <person name="Barry K."/>
            <person name="Miller A.N."/>
            <person name="Grigoriev I.V."/>
            <person name="Debuchy R."/>
            <person name="Gladieux P."/>
            <person name="Thoren M.H."/>
            <person name="Johannesson H."/>
        </authorList>
    </citation>
    <scope>NUCLEOTIDE SEQUENCE</scope>
    <source>
        <strain evidence="3">PSN324</strain>
    </source>
</reference>
<evidence type="ECO:0000313" key="4">
    <source>
        <dbReference type="Proteomes" id="UP001321749"/>
    </source>
</evidence>
<feature type="compositionally biased region" description="Polar residues" evidence="1">
    <location>
        <begin position="174"/>
        <end position="187"/>
    </location>
</feature>
<keyword evidence="4" id="KW-1185">Reference proteome</keyword>
<reference evidence="3" key="1">
    <citation type="journal article" date="2023" name="Mol. Phylogenet. Evol.">
        <title>Genome-scale phylogeny and comparative genomics of the fungal order Sordariales.</title>
        <authorList>
            <person name="Hensen N."/>
            <person name="Bonometti L."/>
            <person name="Westerberg I."/>
            <person name="Brannstrom I.O."/>
            <person name="Guillou S."/>
            <person name="Cros-Aarteil S."/>
            <person name="Calhoun S."/>
            <person name="Haridas S."/>
            <person name="Kuo A."/>
            <person name="Mondo S."/>
            <person name="Pangilinan J."/>
            <person name="Riley R."/>
            <person name="LaButti K."/>
            <person name="Andreopoulos B."/>
            <person name="Lipzen A."/>
            <person name="Chen C."/>
            <person name="Yan M."/>
            <person name="Daum C."/>
            <person name="Ng V."/>
            <person name="Clum A."/>
            <person name="Steindorff A."/>
            <person name="Ohm R.A."/>
            <person name="Martin F."/>
            <person name="Silar P."/>
            <person name="Natvig D.O."/>
            <person name="Lalanne C."/>
            <person name="Gautier V."/>
            <person name="Ament-Velasquez S.L."/>
            <person name="Kruys A."/>
            <person name="Hutchinson M.I."/>
            <person name="Powell A.J."/>
            <person name="Barry K."/>
            <person name="Miller A.N."/>
            <person name="Grigoriev I.V."/>
            <person name="Debuchy R."/>
            <person name="Gladieux P."/>
            <person name="Hiltunen Thoren M."/>
            <person name="Johannesson H."/>
        </authorList>
    </citation>
    <scope>NUCLEOTIDE SEQUENCE</scope>
    <source>
        <strain evidence="3">PSN324</strain>
    </source>
</reference>
<feature type="compositionally biased region" description="Acidic residues" evidence="1">
    <location>
        <begin position="153"/>
        <end position="166"/>
    </location>
</feature>
<feature type="chain" id="PRO_5043395707" evidence="2">
    <location>
        <begin position="20"/>
        <end position="244"/>
    </location>
</feature>
<keyword evidence="2" id="KW-0732">Signal</keyword>
<feature type="compositionally biased region" description="Polar residues" evidence="1">
    <location>
        <begin position="205"/>
        <end position="223"/>
    </location>
</feature>
<protein>
    <submittedName>
        <fullName evidence="3">Uncharacterized protein</fullName>
    </submittedName>
</protein>
<feature type="compositionally biased region" description="Low complexity" evidence="1">
    <location>
        <begin position="194"/>
        <end position="204"/>
    </location>
</feature>
<comment type="caution">
    <text evidence="3">The sequence shown here is derived from an EMBL/GenBank/DDBJ whole genome shotgun (WGS) entry which is preliminary data.</text>
</comment>
<organism evidence="3 4">
    <name type="scientific">Cladorrhinum samala</name>
    <dbReference type="NCBI Taxonomy" id="585594"/>
    <lineage>
        <taxon>Eukaryota</taxon>
        <taxon>Fungi</taxon>
        <taxon>Dikarya</taxon>
        <taxon>Ascomycota</taxon>
        <taxon>Pezizomycotina</taxon>
        <taxon>Sordariomycetes</taxon>
        <taxon>Sordariomycetidae</taxon>
        <taxon>Sordariales</taxon>
        <taxon>Podosporaceae</taxon>
        <taxon>Cladorrhinum</taxon>
    </lineage>
</organism>
<proteinExistence type="predicted"/>
<name>A0AAV9HS15_9PEZI</name>
<dbReference type="Proteomes" id="UP001321749">
    <property type="component" value="Unassembled WGS sequence"/>
</dbReference>
<dbReference type="EMBL" id="MU864966">
    <property type="protein sequence ID" value="KAK4462860.1"/>
    <property type="molecule type" value="Genomic_DNA"/>
</dbReference>
<feature type="compositionally biased region" description="Low complexity" evidence="1">
    <location>
        <begin position="114"/>
        <end position="152"/>
    </location>
</feature>
<gene>
    <name evidence="3" type="ORF">QBC42DRAFT_325805</name>
</gene>
<feature type="signal peptide" evidence="2">
    <location>
        <begin position="1"/>
        <end position="19"/>
    </location>
</feature>
<evidence type="ECO:0000256" key="1">
    <source>
        <dbReference type="SAM" id="MobiDB-lite"/>
    </source>
</evidence>
<evidence type="ECO:0000256" key="2">
    <source>
        <dbReference type="SAM" id="SignalP"/>
    </source>
</evidence>
<sequence length="244" mass="25223">MKMFASLPIAAGLIGSVVALSPDITTGIVTLIPLPSGYETTRTPQTGCPTVTSTRELCATCPVPACLQLEPRTQSCGCPSPVPTVYLDYPCSDGCKNIWCSTSYSIVTETACSTTSSGSVSQSTSHGTTKTATPTSTSSSSVTSSTTFTEETFSCEEPETETETETDTPNSTTHQGDSTLTTKTTATEIPESKPPVVTTATATTSEASNRPGNGTSTAPTSTRTVVLANSAGRMRVFGGWGLGW</sequence>
<evidence type="ECO:0000313" key="3">
    <source>
        <dbReference type="EMBL" id="KAK4462860.1"/>
    </source>
</evidence>
<feature type="region of interest" description="Disordered" evidence="1">
    <location>
        <begin position="114"/>
        <end position="223"/>
    </location>
</feature>